<dbReference type="OrthoDB" id="7668193at2759"/>
<dbReference type="PANTHER" id="PTHR19854:SF1">
    <property type="entry name" value="GUANINE NUCLEOTIDE-BINDING PROTEIN SUBUNIT BETA-LIKE PROTEIN 1"/>
    <property type="match status" value="1"/>
</dbReference>
<dbReference type="InterPro" id="IPR036322">
    <property type="entry name" value="WD40_repeat_dom_sf"/>
</dbReference>
<dbReference type="PROSITE" id="PS00678">
    <property type="entry name" value="WD_REPEATS_1"/>
    <property type="match status" value="1"/>
</dbReference>
<accession>A0A3M7MDU8</accession>
<feature type="compositionally biased region" description="Polar residues" evidence="8">
    <location>
        <begin position="282"/>
        <end position="295"/>
    </location>
</feature>
<keyword evidence="2" id="KW-0677">Repeat</keyword>
<dbReference type="InterPro" id="IPR001680">
    <property type="entry name" value="WD40_rpt"/>
</dbReference>
<dbReference type="PANTHER" id="PTHR19854">
    <property type="entry name" value="TRANSDUCIN BETA-LIKE 3"/>
    <property type="match status" value="1"/>
</dbReference>
<keyword evidence="1 7" id="KW-0853">WD repeat</keyword>
<evidence type="ECO:0000256" key="8">
    <source>
        <dbReference type="SAM" id="MobiDB-lite"/>
    </source>
</evidence>
<evidence type="ECO:0000256" key="7">
    <source>
        <dbReference type="PROSITE-ProRule" id="PRU00221"/>
    </source>
</evidence>
<organism evidence="9 10">
    <name type="scientific">Pyrenophora seminiperda CCB06</name>
    <dbReference type="NCBI Taxonomy" id="1302712"/>
    <lineage>
        <taxon>Eukaryota</taxon>
        <taxon>Fungi</taxon>
        <taxon>Dikarya</taxon>
        <taxon>Ascomycota</taxon>
        <taxon>Pezizomycotina</taxon>
        <taxon>Dothideomycetes</taxon>
        <taxon>Pleosporomycetidae</taxon>
        <taxon>Pleosporales</taxon>
        <taxon>Pleosporineae</taxon>
        <taxon>Pleosporaceae</taxon>
        <taxon>Pyrenophora</taxon>
    </lineage>
</organism>
<comment type="similarity">
    <text evidence="4">Belongs to the WD repeat ASA1 family.</text>
</comment>
<feature type="compositionally biased region" description="Polar residues" evidence="8">
    <location>
        <begin position="333"/>
        <end position="348"/>
    </location>
</feature>
<comment type="function">
    <text evidence="3">Component of the ASTRA complex involved in chromatin remodeling.</text>
</comment>
<evidence type="ECO:0000256" key="5">
    <source>
        <dbReference type="ARBA" id="ARBA00038749"/>
    </source>
</evidence>
<evidence type="ECO:0000313" key="9">
    <source>
        <dbReference type="EMBL" id="RMZ72622.1"/>
    </source>
</evidence>
<feature type="compositionally biased region" description="Polar residues" evidence="8">
    <location>
        <begin position="311"/>
        <end position="322"/>
    </location>
</feature>
<evidence type="ECO:0000256" key="2">
    <source>
        <dbReference type="ARBA" id="ARBA00022737"/>
    </source>
</evidence>
<name>A0A3M7MDU8_9PLEO</name>
<dbReference type="InterPro" id="IPR019775">
    <property type="entry name" value="WD40_repeat_CS"/>
</dbReference>
<dbReference type="Proteomes" id="UP000265663">
    <property type="component" value="Unassembled WGS sequence"/>
</dbReference>
<dbReference type="Gene3D" id="2.130.10.10">
    <property type="entry name" value="YVTN repeat-like/Quinoprotein amine dehydrogenase"/>
    <property type="match status" value="2"/>
</dbReference>
<feature type="region of interest" description="Disordered" evidence="8">
    <location>
        <begin position="251"/>
        <end position="356"/>
    </location>
</feature>
<dbReference type="EMBL" id="KE747833">
    <property type="protein sequence ID" value="RMZ72622.1"/>
    <property type="molecule type" value="Genomic_DNA"/>
</dbReference>
<feature type="repeat" description="WD" evidence="7">
    <location>
        <begin position="1"/>
        <end position="32"/>
    </location>
</feature>
<evidence type="ECO:0000256" key="6">
    <source>
        <dbReference type="ARBA" id="ARBA00040563"/>
    </source>
</evidence>
<proteinExistence type="inferred from homology"/>
<reference evidence="9 10" key="1">
    <citation type="journal article" date="2014" name="PLoS ONE">
        <title>De novo Genome Assembly of the Fungal Plant Pathogen Pyrenophora semeniperda.</title>
        <authorList>
            <person name="Soliai M.M."/>
            <person name="Meyer S.E."/>
            <person name="Udall J.A."/>
            <person name="Elzinga D.E."/>
            <person name="Hermansen R.A."/>
            <person name="Bodily P.M."/>
            <person name="Hart A.A."/>
            <person name="Coleman C.E."/>
        </authorList>
    </citation>
    <scope>NUCLEOTIDE SEQUENCE [LARGE SCALE GENOMIC DNA]</scope>
    <source>
        <strain evidence="9 10">CCB06</strain>
        <tissue evidence="9">Mycelium</tissue>
    </source>
</reference>
<comment type="subunit">
    <text evidence="5">Component of the ASTRA chromatin remodeling machinery complex.</text>
</comment>
<evidence type="ECO:0000313" key="10">
    <source>
        <dbReference type="Proteomes" id="UP000265663"/>
    </source>
</evidence>
<gene>
    <name evidence="9" type="ORF">GMOD_00007632</name>
</gene>
<sequence length="468" mass="51454">MQFVRQNSCLLTGDADGYVVYWDISTMRAMAAWQAHKAPILGLALWGLDKVITHGRDNTARIWKLHPPPADNLRPVPLPSDPLQQLEADNWKPWLLHAVAVNTLNFCAFSVCYQHTSTDLAVPHSSHDTVLIAFPGGDDQTIAVYQFPDEALKAVIPRVQATTTGMVMAVKLVHHRVSQSMILLAGYEGGVTAAFKLLENCTGHGMMIAELIYLSQPHSQPILSLDASPDGDSYFTSSADAMIAMHRISVSPNTSDGQDIADHREDTDNDSLPVPKELPFTLNEQEQSISPTLTAVPQGAHTSDDTHEDGGSSTQFAKQSVDQAKKADPKPSGLSSVLSSNQHSQTKSAKPPRQVTVQAPYKVVNTKHAGQQSLRVRSDGRLVVTGGWDARIRIYSSTTLKEVAVLKWHKQGVYAVDFSEILTAKDVRVEEYVRIDRGQPEKRETQMKLKHWVAAGAKDGKVSLWEVY</sequence>
<dbReference type="InterPro" id="IPR015943">
    <property type="entry name" value="WD40/YVTN_repeat-like_dom_sf"/>
</dbReference>
<evidence type="ECO:0000256" key="1">
    <source>
        <dbReference type="ARBA" id="ARBA00022574"/>
    </source>
</evidence>
<protein>
    <recommendedName>
        <fullName evidence="6">ASTRA-associated protein 1</fullName>
    </recommendedName>
</protein>
<dbReference type="AlphaFoldDB" id="A0A3M7MDU8"/>
<dbReference type="PROSITE" id="PS50082">
    <property type="entry name" value="WD_REPEATS_2"/>
    <property type="match status" value="1"/>
</dbReference>
<dbReference type="SUPFAM" id="SSF50978">
    <property type="entry name" value="WD40 repeat-like"/>
    <property type="match status" value="1"/>
</dbReference>
<evidence type="ECO:0000256" key="3">
    <source>
        <dbReference type="ARBA" id="ARBA00037338"/>
    </source>
</evidence>
<dbReference type="SMART" id="SM00320">
    <property type="entry name" value="WD40"/>
    <property type="match status" value="4"/>
</dbReference>
<evidence type="ECO:0000256" key="4">
    <source>
        <dbReference type="ARBA" id="ARBA00037931"/>
    </source>
</evidence>
<keyword evidence="10" id="KW-1185">Reference proteome</keyword>
<dbReference type="Pfam" id="PF00400">
    <property type="entry name" value="WD40"/>
    <property type="match status" value="1"/>
</dbReference>